<dbReference type="SUPFAM" id="SSF55144">
    <property type="entry name" value="LigT-like"/>
    <property type="match status" value="1"/>
</dbReference>
<comment type="caution">
    <text evidence="18">The sequence shown here is derived from an EMBL/GenBank/DDBJ whole genome shotgun (WGS) entry which is preliminary data.</text>
</comment>
<keyword evidence="19" id="KW-1185">Reference proteome</keyword>
<accession>A0A5N5TDW8</accession>
<keyword evidence="9" id="KW-0597">Phosphoprotein</keyword>
<dbReference type="PANTHER" id="PTHR10156">
    <property type="entry name" value="2',3'-CYCLIC-NUCLEOTIDE 3'-PHOSPHODIESTERASE"/>
    <property type="match status" value="1"/>
</dbReference>
<evidence type="ECO:0000256" key="5">
    <source>
        <dbReference type="ARBA" id="ARBA00011781"/>
    </source>
</evidence>
<dbReference type="InterPro" id="IPR047325">
    <property type="entry name" value="CNPase_cat"/>
</dbReference>
<protein>
    <recommendedName>
        <fullName evidence="7">2',3'-cyclic-nucleotide 3'-phosphodiesterase</fullName>
        <ecNumber evidence="6">3.1.4.37</ecNumber>
    </recommendedName>
</protein>
<dbReference type="EMBL" id="SEYY01005431">
    <property type="protein sequence ID" value="KAB7503305.1"/>
    <property type="molecule type" value="Genomic_DNA"/>
</dbReference>
<dbReference type="InterPro" id="IPR027417">
    <property type="entry name" value="P-loop_NTPase"/>
</dbReference>
<evidence type="ECO:0000259" key="17">
    <source>
        <dbReference type="Pfam" id="PF05881"/>
    </source>
</evidence>
<evidence type="ECO:0000313" key="19">
    <source>
        <dbReference type="Proteomes" id="UP000326759"/>
    </source>
</evidence>
<dbReference type="GO" id="GO:0009214">
    <property type="term" value="P:cyclic nucleotide catabolic process"/>
    <property type="evidence" value="ECO:0007669"/>
    <property type="project" value="InterPro"/>
</dbReference>
<feature type="domain" description="Cyclic nucleotide phosphodiesterase catalytic" evidence="17">
    <location>
        <begin position="376"/>
        <end position="458"/>
    </location>
</feature>
<dbReference type="SUPFAM" id="SSF52540">
    <property type="entry name" value="P-loop containing nucleoside triphosphate hydrolases"/>
    <property type="match status" value="1"/>
</dbReference>
<dbReference type="Proteomes" id="UP000326759">
    <property type="component" value="Unassembled WGS sequence"/>
</dbReference>
<comment type="subunit">
    <text evidence="5">Exists as monomers and homodimers.</text>
</comment>
<proteinExistence type="inferred from homology"/>
<evidence type="ECO:0000256" key="7">
    <source>
        <dbReference type="ARBA" id="ARBA00014478"/>
    </source>
</evidence>
<comment type="subcellular location">
    <subcellularLocation>
        <location evidence="2">Melanosome</location>
    </subcellularLocation>
    <subcellularLocation>
        <location evidence="3">Membrane</location>
        <topology evidence="3">Lipid-anchor</topology>
    </subcellularLocation>
</comment>
<dbReference type="EC" id="3.1.4.37" evidence="6"/>
<evidence type="ECO:0000256" key="4">
    <source>
        <dbReference type="ARBA" id="ARBA00008662"/>
    </source>
</evidence>
<name>A0A5N5TDW8_9CRUS</name>
<dbReference type="Gene3D" id="3.40.50.300">
    <property type="entry name" value="P-loop containing nucleotide triphosphate hydrolases"/>
    <property type="match status" value="1"/>
</dbReference>
<evidence type="ECO:0000256" key="1">
    <source>
        <dbReference type="ARBA" id="ARBA00000610"/>
    </source>
</evidence>
<feature type="compositionally biased region" description="Low complexity" evidence="16">
    <location>
        <begin position="325"/>
        <end position="336"/>
    </location>
</feature>
<evidence type="ECO:0000256" key="3">
    <source>
        <dbReference type="ARBA" id="ARBA00004635"/>
    </source>
</evidence>
<dbReference type="Gene3D" id="3.90.1740.10">
    <property type="entry name" value="2',3'-cyclic nucleotide 3'-phosphodiesterase superfamily"/>
    <property type="match status" value="1"/>
</dbReference>
<keyword evidence="8" id="KW-0488">Methylation</keyword>
<evidence type="ECO:0000256" key="10">
    <source>
        <dbReference type="ARBA" id="ARBA00022801"/>
    </source>
</evidence>
<comment type="catalytic activity">
    <reaction evidence="1">
        <text>a nucleoside 2',3'-cyclic phosphate + H2O = a nucleoside 2'-phosphate + H(+)</text>
        <dbReference type="Rhea" id="RHEA:14489"/>
        <dbReference type="ChEBI" id="CHEBI:15377"/>
        <dbReference type="ChEBI" id="CHEBI:15378"/>
        <dbReference type="ChEBI" id="CHEBI:66954"/>
        <dbReference type="ChEBI" id="CHEBI:78552"/>
        <dbReference type="EC" id="3.1.4.37"/>
    </reaction>
</comment>
<dbReference type="InterPro" id="IPR009097">
    <property type="entry name" value="Cyclic_Pdiesterase"/>
</dbReference>
<keyword evidence="13" id="KW-0449">Lipoprotein</keyword>
<dbReference type="PANTHER" id="PTHR10156:SF0">
    <property type="entry name" value="2',3'-CYCLIC-NUCLEOTIDE 3'-PHOSPHODIESTERASE"/>
    <property type="match status" value="1"/>
</dbReference>
<dbReference type="OrthoDB" id="3231855at2759"/>
<keyword evidence="10" id="KW-0378">Hydrolase</keyword>
<feature type="domain" description="Cyclic nucleotide phosphodiesterase catalytic" evidence="17">
    <location>
        <begin position="192"/>
        <end position="332"/>
    </location>
</feature>
<comment type="similarity">
    <text evidence="4">Belongs to the 2H phosphoesterase superfamily. CNPase family.</text>
</comment>
<evidence type="ECO:0000313" key="18">
    <source>
        <dbReference type="EMBL" id="KAB7503305.1"/>
    </source>
</evidence>
<gene>
    <name evidence="18" type="primary">Cnp_0</name>
    <name evidence="18" type="ORF">Anas_03210</name>
</gene>
<organism evidence="18 19">
    <name type="scientific">Armadillidium nasatum</name>
    <dbReference type="NCBI Taxonomy" id="96803"/>
    <lineage>
        <taxon>Eukaryota</taxon>
        <taxon>Metazoa</taxon>
        <taxon>Ecdysozoa</taxon>
        <taxon>Arthropoda</taxon>
        <taxon>Crustacea</taxon>
        <taxon>Multicrustacea</taxon>
        <taxon>Malacostraca</taxon>
        <taxon>Eumalacostraca</taxon>
        <taxon>Peracarida</taxon>
        <taxon>Isopoda</taxon>
        <taxon>Oniscidea</taxon>
        <taxon>Crinocheta</taxon>
        <taxon>Armadillidiidae</taxon>
        <taxon>Armadillidium</taxon>
    </lineage>
</organism>
<evidence type="ECO:0000256" key="9">
    <source>
        <dbReference type="ARBA" id="ARBA00022553"/>
    </source>
</evidence>
<comment type="function">
    <text evidence="15">Catalyzes the formation of 2'-nucleotide products from 2',3'-cyclic substrates. May participate in RNA metabolism in the myelinating cell, CNP is the third most abundant protein in central nervous system myelin.</text>
</comment>
<reference evidence="18 19" key="1">
    <citation type="journal article" date="2019" name="PLoS Biol.">
        <title>Sex chromosomes control vertical transmission of feminizing Wolbachia symbionts in an isopod.</title>
        <authorList>
            <person name="Becking T."/>
            <person name="Chebbi M.A."/>
            <person name="Giraud I."/>
            <person name="Moumen B."/>
            <person name="Laverre T."/>
            <person name="Caubet Y."/>
            <person name="Peccoud J."/>
            <person name="Gilbert C."/>
            <person name="Cordaux R."/>
        </authorList>
    </citation>
    <scope>NUCLEOTIDE SEQUENCE [LARGE SCALE GENOMIC DNA]</scope>
    <source>
        <strain evidence="18">ANa2</strain>
        <tissue evidence="18">Whole body excluding digestive tract and cuticle</tissue>
    </source>
</reference>
<evidence type="ECO:0000256" key="12">
    <source>
        <dbReference type="ARBA" id="ARBA00023136"/>
    </source>
</evidence>
<dbReference type="Pfam" id="PF05881">
    <property type="entry name" value="CNPase"/>
    <property type="match status" value="2"/>
</dbReference>
<keyword evidence="11" id="KW-0694">RNA-binding</keyword>
<dbReference type="InterPro" id="IPR008431">
    <property type="entry name" value="CNPase"/>
</dbReference>
<evidence type="ECO:0000256" key="11">
    <source>
        <dbReference type="ARBA" id="ARBA00022884"/>
    </source>
</evidence>
<evidence type="ECO:0000256" key="15">
    <source>
        <dbReference type="ARBA" id="ARBA00045937"/>
    </source>
</evidence>
<dbReference type="Pfam" id="PF13671">
    <property type="entry name" value="AAA_33"/>
    <property type="match status" value="1"/>
</dbReference>
<feature type="region of interest" description="Disordered" evidence="16">
    <location>
        <begin position="325"/>
        <end position="351"/>
    </location>
</feature>
<dbReference type="GO" id="GO:0003723">
    <property type="term" value="F:RNA binding"/>
    <property type="evidence" value="ECO:0007669"/>
    <property type="project" value="UniProtKB-KW"/>
</dbReference>
<evidence type="ECO:0000256" key="2">
    <source>
        <dbReference type="ARBA" id="ARBA00004223"/>
    </source>
</evidence>
<evidence type="ECO:0000256" key="6">
    <source>
        <dbReference type="ARBA" id="ARBA00012317"/>
    </source>
</evidence>
<dbReference type="GO" id="GO:0005737">
    <property type="term" value="C:cytoplasm"/>
    <property type="evidence" value="ECO:0007669"/>
    <property type="project" value="TreeGrafter"/>
</dbReference>
<sequence length="461" mass="52082">MASSVKLNGPRHLSPEYLVDRLSGLQLNERKQEIFSDIPLLKCIETKNYASRSKIMVIMKGLPGSGKSTIVNALSSLYPWSVVCSADKFFQKHNTYKFDSNKLQEAHIFSKQSALSAAKSNVTCIIIDNTNLQFWEMKFYVDLADAFNYIVFVVQPLTPWCKNVKILAEKNSHGIDASILRKKLKGIEDLCPLYFGWFLNEADSDNILGVAENWLEMAFHVKHFEGWARRRLKIRSSQELINHFCGGSYSLQELRLLHCTSKYTAKDDQTTIDEYMNSAAVSKAIGTISPLCIVAFVITANTYGAQVVLNENQLKIWRNDEVRSKSSASTSSASSTGKKKKKFFPPQHKMGNVKIPPYRPNWSELRKRSRVTEVENDIDKIMRTSSKVKGVKAHLTLGTSAGVAPVQTGLDIMDLMELKQMVVPSGIYELSNARLVEYGHGSWVLYPRKKIIVETIFSYQL</sequence>
<keyword evidence="12" id="KW-0472">Membrane</keyword>
<evidence type="ECO:0000256" key="13">
    <source>
        <dbReference type="ARBA" id="ARBA00023288"/>
    </source>
</evidence>
<evidence type="ECO:0000256" key="8">
    <source>
        <dbReference type="ARBA" id="ARBA00022481"/>
    </source>
</evidence>
<dbReference type="GO" id="GO:0004113">
    <property type="term" value="F:2',3'-cyclic-nucleotide 3'-phosphodiesterase activity"/>
    <property type="evidence" value="ECO:0007669"/>
    <property type="project" value="UniProtKB-EC"/>
</dbReference>
<evidence type="ECO:0000256" key="16">
    <source>
        <dbReference type="SAM" id="MobiDB-lite"/>
    </source>
</evidence>
<dbReference type="AlphaFoldDB" id="A0A5N5TDW8"/>
<dbReference type="GO" id="GO:0016020">
    <property type="term" value="C:membrane"/>
    <property type="evidence" value="ECO:0007669"/>
    <property type="project" value="UniProtKB-SubCell"/>
</dbReference>
<evidence type="ECO:0000256" key="14">
    <source>
        <dbReference type="ARBA" id="ARBA00023289"/>
    </source>
</evidence>
<keyword evidence="14" id="KW-0636">Prenylation</keyword>